<evidence type="ECO:0000256" key="1">
    <source>
        <dbReference type="SAM" id="MobiDB-lite"/>
    </source>
</evidence>
<proteinExistence type="predicted"/>
<accession>A0A5K3EWD9</accession>
<dbReference type="WBParaSite" id="MCU_003635-RA">
    <property type="protein sequence ID" value="MCU_003635-RA"/>
    <property type="gene ID" value="MCU_003635"/>
</dbReference>
<evidence type="ECO:0000313" key="2">
    <source>
        <dbReference type="WBParaSite" id="MCU_003635-RA"/>
    </source>
</evidence>
<feature type="compositionally biased region" description="Basic residues" evidence="1">
    <location>
        <begin position="265"/>
        <end position="276"/>
    </location>
</feature>
<name>A0A5K3EWD9_MESCO</name>
<sequence length="445" mass="49572">MAQRISETLNRSKISIQKLRAYLGGDRETTAFLNTITKPRWIMTLLQGSLESTSSVMRCLEAYQNSEPGSEEHTSAVALISEVVGNENFLKIFLQRFSQLRKEVTEGLAMLTGVTLEEMGPIVQGCLEDSQAPLKKLEFLTSAPADTIRNLFEAIKKCDEAEVESNAEVIREFYSKKVEADEEQAARLARVNDKLTFHKAKSEEEQMETPKKTPFTIALPVEETKVKVEETKAVQAPPTPTLPPPPQPQPPSLPSPEEVEQGKAIQKKSKKRGKKEVKKEEVKVEKKPIEEEDKKDDGGDGDMDDILPILGDLYTMTEEALSQQLLLDEVLVDSEDEMIADSSRTGMDTMDATFASMEGLEIMEDVVVLHSTTSTVSGPDKMELQRAVSTGEIDISKKDPLNVALKMAGEVHLPNEAYIVEKNWTSISAVLHREDIKLLLTRLEE</sequence>
<feature type="compositionally biased region" description="Basic and acidic residues" evidence="1">
    <location>
        <begin position="277"/>
        <end position="289"/>
    </location>
</feature>
<organism evidence="2">
    <name type="scientific">Mesocestoides corti</name>
    <name type="common">Flatworm</name>
    <dbReference type="NCBI Taxonomy" id="53468"/>
    <lineage>
        <taxon>Eukaryota</taxon>
        <taxon>Metazoa</taxon>
        <taxon>Spiralia</taxon>
        <taxon>Lophotrochozoa</taxon>
        <taxon>Platyhelminthes</taxon>
        <taxon>Cestoda</taxon>
        <taxon>Eucestoda</taxon>
        <taxon>Cyclophyllidea</taxon>
        <taxon>Mesocestoididae</taxon>
        <taxon>Mesocestoides</taxon>
    </lineage>
</organism>
<reference evidence="2" key="1">
    <citation type="submission" date="2019-11" db="UniProtKB">
        <authorList>
            <consortium name="WormBaseParasite"/>
        </authorList>
    </citation>
    <scope>IDENTIFICATION</scope>
</reference>
<feature type="region of interest" description="Disordered" evidence="1">
    <location>
        <begin position="234"/>
        <end position="303"/>
    </location>
</feature>
<feature type="compositionally biased region" description="Pro residues" evidence="1">
    <location>
        <begin position="237"/>
        <end position="254"/>
    </location>
</feature>
<feature type="compositionally biased region" description="Acidic residues" evidence="1">
    <location>
        <begin position="290"/>
        <end position="303"/>
    </location>
</feature>
<dbReference type="AlphaFoldDB" id="A0A5K3EWD9"/>
<protein>
    <submittedName>
        <fullName evidence="2">FH2 domain-containing protein</fullName>
    </submittedName>
</protein>